<comment type="caution">
    <text evidence="1">The sequence shown here is derived from an EMBL/GenBank/DDBJ whole genome shotgun (WGS) entry which is preliminary data.</text>
</comment>
<dbReference type="EMBL" id="NRRL01000255">
    <property type="protein sequence ID" value="MBK1671624.1"/>
    <property type="molecule type" value="Genomic_DNA"/>
</dbReference>
<reference evidence="1 2" key="1">
    <citation type="journal article" date="2020" name="Microorganisms">
        <title>Osmotic Adaptation and Compatible Solute Biosynthesis of Phototrophic Bacteria as Revealed from Genome Analyses.</title>
        <authorList>
            <person name="Imhoff J.F."/>
            <person name="Rahn T."/>
            <person name="Kunzel S."/>
            <person name="Keller A."/>
            <person name="Neulinger S.C."/>
        </authorList>
    </citation>
    <scope>NUCLEOTIDE SEQUENCE [LARGE SCALE GENOMIC DNA]</scope>
    <source>
        <strain evidence="1 2">DSM 9895</strain>
    </source>
</reference>
<dbReference type="InterPro" id="IPR008878">
    <property type="entry name" value="Transposase_IS66_Orf2"/>
</dbReference>
<sequence length="117" mass="12888">MIAVPSNARILVARRPIDFRAGHDRLAALVTQALADDPFCGTIFVFRSKRADKLKVIVWDGSGLWLHYKRLEQGAFTWPAIADGAITLTPAQLTLLLAGLDWRKVAPQAVRKPLKSG</sequence>
<evidence type="ECO:0000313" key="1">
    <source>
        <dbReference type="EMBL" id="MBK1671624.1"/>
    </source>
</evidence>
<keyword evidence="2" id="KW-1185">Reference proteome</keyword>
<name>A0ABS1DN14_9PROT</name>
<accession>A0ABS1DN14</accession>
<evidence type="ECO:0000313" key="2">
    <source>
        <dbReference type="Proteomes" id="UP001296873"/>
    </source>
</evidence>
<dbReference type="Proteomes" id="UP001296873">
    <property type="component" value="Unassembled WGS sequence"/>
</dbReference>
<dbReference type="PANTHER" id="PTHR36455">
    <property type="match status" value="1"/>
</dbReference>
<proteinExistence type="predicted"/>
<dbReference type="NCBIfam" id="NF033819">
    <property type="entry name" value="IS66_TnpB"/>
    <property type="match status" value="1"/>
</dbReference>
<protein>
    <recommendedName>
        <fullName evidence="3">Transposase</fullName>
    </recommendedName>
</protein>
<dbReference type="RefSeq" id="WP_200344722.1">
    <property type="nucleotide sequence ID" value="NZ_NRRL01000255.1"/>
</dbReference>
<organism evidence="1 2">
    <name type="scientific">Rhodovibrio sodomensis</name>
    <dbReference type="NCBI Taxonomy" id="1088"/>
    <lineage>
        <taxon>Bacteria</taxon>
        <taxon>Pseudomonadati</taxon>
        <taxon>Pseudomonadota</taxon>
        <taxon>Alphaproteobacteria</taxon>
        <taxon>Rhodospirillales</taxon>
        <taxon>Rhodovibrionaceae</taxon>
        <taxon>Rhodovibrio</taxon>
    </lineage>
</organism>
<evidence type="ECO:0008006" key="3">
    <source>
        <dbReference type="Google" id="ProtNLM"/>
    </source>
</evidence>
<dbReference type="Pfam" id="PF05717">
    <property type="entry name" value="TnpB_IS66"/>
    <property type="match status" value="1"/>
</dbReference>
<dbReference type="PANTHER" id="PTHR36455:SF1">
    <property type="entry name" value="BLR8292 PROTEIN"/>
    <property type="match status" value="1"/>
</dbReference>
<gene>
    <name evidence="1" type="ORF">CKO28_26905</name>
</gene>